<dbReference type="GO" id="GO:0004139">
    <property type="term" value="F:deoxyribose-phosphate aldolase activity"/>
    <property type="evidence" value="ECO:0007669"/>
    <property type="project" value="UniProtKB-UniRule"/>
</dbReference>
<keyword evidence="3 6" id="KW-0456">Lyase</keyword>
<dbReference type="HAMAP" id="MF_00114">
    <property type="entry name" value="DeoC_type1"/>
    <property type="match status" value="1"/>
</dbReference>
<evidence type="ECO:0000256" key="6">
    <source>
        <dbReference type="HAMAP-Rule" id="MF_00114"/>
    </source>
</evidence>
<dbReference type="EC" id="4.1.2.4" evidence="6"/>
<dbReference type="InterPro" id="IPR011343">
    <property type="entry name" value="DeoC"/>
</dbReference>
<comment type="subcellular location">
    <subcellularLocation>
        <location evidence="6">Cytoplasm</location>
    </subcellularLocation>
</comment>
<dbReference type="GO" id="GO:0005737">
    <property type="term" value="C:cytoplasm"/>
    <property type="evidence" value="ECO:0007669"/>
    <property type="project" value="UniProtKB-SubCell"/>
</dbReference>
<dbReference type="NCBIfam" id="TIGR00126">
    <property type="entry name" value="deoC"/>
    <property type="match status" value="1"/>
</dbReference>
<sequence>MVITINDMIYEFIKRFSEKQFAELIDNTLLKQDVSLDIVKRYVEDTRIYGFKNLFLSPYHAKFVLRNRLSEDISIGSVVGFPMGFQTIKAKLSEAEELLSLGVKEIDMVMNLQAFRDKEYQYVEEEISQMRDIVKSYGAILKVIIETPLLADEEKIRATEIVISGGADFVKTATGFFGATSIHDIELLARVARGRIKIKAAGGIRHAIEAIIMIFLGAERIGTSSAVQIFNEFKNLRNSIR</sequence>
<accession>E0SNU4</accession>
<dbReference type="SMART" id="SM01133">
    <property type="entry name" value="DeoC"/>
    <property type="match status" value="1"/>
</dbReference>
<comment type="function">
    <text evidence="6">Catalyzes a reversible aldol reaction between acetaldehyde and D-glyceraldehyde 3-phosphate to generate 2-deoxy-D-ribose 5-phosphate.</text>
</comment>
<proteinExistence type="inferred from homology"/>
<dbReference type="PANTHER" id="PTHR10889">
    <property type="entry name" value="DEOXYRIBOSE-PHOSPHATE ALDOLASE"/>
    <property type="match status" value="1"/>
</dbReference>
<gene>
    <name evidence="6" type="primary">deoC</name>
    <name evidence="7" type="ordered locus">Igag_1077</name>
</gene>
<feature type="active site" description="Proton donor/acceptor" evidence="6">
    <location>
        <position position="107"/>
    </location>
</feature>
<evidence type="ECO:0000256" key="1">
    <source>
        <dbReference type="ARBA" id="ARBA00010936"/>
    </source>
</evidence>
<dbReference type="Proteomes" id="UP000001304">
    <property type="component" value="Chromosome"/>
</dbReference>
<dbReference type="InterPro" id="IPR013785">
    <property type="entry name" value="Aldolase_TIM"/>
</dbReference>
<evidence type="ECO:0000256" key="3">
    <source>
        <dbReference type="ARBA" id="ARBA00023239"/>
    </source>
</evidence>
<dbReference type="EMBL" id="CP002098">
    <property type="protein sequence ID" value="ADM27890.1"/>
    <property type="molecule type" value="Genomic_DNA"/>
</dbReference>
<dbReference type="STRING" id="583356.Igag_1077"/>
<evidence type="ECO:0000313" key="8">
    <source>
        <dbReference type="Proteomes" id="UP000001304"/>
    </source>
</evidence>
<evidence type="ECO:0000256" key="4">
    <source>
        <dbReference type="ARBA" id="ARBA00023270"/>
    </source>
</evidence>
<dbReference type="AlphaFoldDB" id="E0SNU4"/>
<organism evidence="7 8">
    <name type="scientific">Ignisphaera aggregans (strain DSM 17230 / JCM 13409 / AQ1.S1)</name>
    <dbReference type="NCBI Taxonomy" id="583356"/>
    <lineage>
        <taxon>Archaea</taxon>
        <taxon>Thermoproteota</taxon>
        <taxon>Thermoprotei</taxon>
        <taxon>Desulfurococcales</taxon>
        <taxon>Desulfurococcaceae</taxon>
        <taxon>Ignisphaera</taxon>
    </lineage>
</organism>
<comment type="pathway">
    <text evidence="6">Carbohydrate degradation; 2-deoxy-D-ribose 1-phosphate degradation; D-glyceraldehyde 3-phosphate and acetaldehyde from 2-deoxy-alpha-D-ribose 1-phosphate: step 2/2.</text>
</comment>
<comment type="similarity">
    <text evidence="1 6">Belongs to the DeoC/FbaB aldolase family. DeoC type 1 subfamily.</text>
</comment>
<dbReference type="PIRSF" id="PIRSF001357">
    <property type="entry name" value="DeoC"/>
    <property type="match status" value="1"/>
</dbReference>
<dbReference type="GO" id="GO:0009264">
    <property type="term" value="P:deoxyribonucleotide catabolic process"/>
    <property type="evidence" value="ECO:0007669"/>
    <property type="project" value="UniProtKB-UniRule"/>
</dbReference>
<name>E0SNU4_IGNAA</name>
<dbReference type="InterPro" id="IPR002915">
    <property type="entry name" value="DeoC/FbaB/LacD_aldolase"/>
</dbReference>
<evidence type="ECO:0000256" key="2">
    <source>
        <dbReference type="ARBA" id="ARBA00022490"/>
    </source>
</evidence>
<evidence type="ECO:0000256" key="5">
    <source>
        <dbReference type="ARBA" id="ARBA00048791"/>
    </source>
</evidence>
<reference evidence="7 8" key="1">
    <citation type="journal article" date="2010" name="Stand. Genomic Sci.">
        <title>Complete genome sequence of Ignisphaera aggregans type strain (AQ1.S1).</title>
        <authorList>
            <person name="Goker M."/>
            <person name="Held B."/>
            <person name="Lapidus A."/>
            <person name="Nolan M."/>
            <person name="Spring S."/>
            <person name="Yasawong M."/>
            <person name="Lucas S."/>
            <person name="Glavina Del Rio T."/>
            <person name="Tice H."/>
            <person name="Cheng J.F."/>
            <person name="Goodwin L."/>
            <person name="Tapia R."/>
            <person name="Pitluck S."/>
            <person name="Liolios K."/>
            <person name="Ivanova N."/>
            <person name="Mavromatis K."/>
            <person name="Mikhailova N."/>
            <person name="Pati A."/>
            <person name="Chen A."/>
            <person name="Palaniappan K."/>
            <person name="Brambilla E."/>
            <person name="Land M."/>
            <person name="Hauser L."/>
            <person name="Chang Y.J."/>
            <person name="Jeffries C.D."/>
            <person name="Brettin T."/>
            <person name="Detter J.C."/>
            <person name="Han C."/>
            <person name="Rohde M."/>
            <person name="Sikorski J."/>
            <person name="Woyke T."/>
            <person name="Bristow J."/>
            <person name="Eisen J.A."/>
            <person name="Markowitz V."/>
            <person name="Hugenholtz P."/>
            <person name="Kyrpides N.C."/>
            <person name="Klenk H.P."/>
        </authorList>
    </citation>
    <scope>NUCLEOTIDE SEQUENCE [LARGE SCALE GENOMIC DNA]</scope>
    <source>
        <strain evidence="8">DSM 17230 / JCM 13409 / AQ1.S1</strain>
    </source>
</reference>
<keyword evidence="4 6" id="KW-0704">Schiff base</keyword>
<dbReference type="Pfam" id="PF01791">
    <property type="entry name" value="DeoC"/>
    <property type="match status" value="1"/>
</dbReference>
<dbReference type="CDD" id="cd00959">
    <property type="entry name" value="DeoC"/>
    <property type="match status" value="1"/>
</dbReference>
<dbReference type="KEGG" id="iag:Igag_1077"/>
<dbReference type="HOGENOM" id="CLU_053595_0_2_2"/>
<dbReference type="InterPro" id="IPR028581">
    <property type="entry name" value="DeoC_typeI"/>
</dbReference>
<evidence type="ECO:0000313" key="7">
    <source>
        <dbReference type="EMBL" id="ADM27890.1"/>
    </source>
</evidence>
<dbReference type="GO" id="GO:0006018">
    <property type="term" value="P:2-deoxyribose 1-phosphate catabolic process"/>
    <property type="evidence" value="ECO:0007669"/>
    <property type="project" value="UniProtKB-UniRule"/>
</dbReference>
<dbReference type="Gene3D" id="3.20.20.70">
    <property type="entry name" value="Aldolase class I"/>
    <property type="match status" value="1"/>
</dbReference>
<dbReference type="GO" id="GO:0016052">
    <property type="term" value="P:carbohydrate catabolic process"/>
    <property type="evidence" value="ECO:0007669"/>
    <property type="project" value="TreeGrafter"/>
</dbReference>
<dbReference type="PANTHER" id="PTHR10889:SF1">
    <property type="entry name" value="DEOXYRIBOSE-PHOSPHATE ALDOLASE"/>
    <property type="match status" value="1"/>
</dbReference>
<feature type="active site" description="Proton donor/acceptor" evidence="6">
    <location>
        <position position="199"/>
    </location>
</feature>
<dbReference type="SUPFAM" id="SSF51569">
    <property type="entry name" value="Aldolase"/>
    <property type="match status" value="1"/>
</dbReference>
<keyword evidence="2 6" id="KW-0963">Cytoplasm</keyword>
<comment type="catalytic activity">
    <reaction evidence="5 6">
        <text>2-deoxy-D-ribose 5-phosphate = D-glyceraldehyde 3-phosphate + acetaldehyde</text>
        <dbReference type="Rhea" id="RHEA:12821"/>
        <dbReference type="ChEBI" id="CHEBI:15343"/>
        <dbReference type="ChEBI" id="CHEBI:59776"/>
        <dbReference type="ChEBI" id="CHEBI:62877"/>
        <dbReference type="EC" id="4.1.2.4"/>
    </reaction>
</comment>
<protein>
    <recommendedName>
        <fullName evidence="6">Deoxyribose-phosphate aldolase</fullName>
        <shortName evidence="6">DERA</shortName>
        <ecNumber evidence="6">4.1.2.4</ecNumber>
    </recommendedName>
    <alternativeName>
        <fullName evidence="6">2-deoxy-D-ribose 5-phosphate aldolase</fullName>
    </alternativeName>
    <alternativeName>
        <fullName evidence="6">Phosphodeoxyriboaldolase</fullName>
        <shortName evidence="6">Deoxyriboaldolase</shortName>
    </alternativeName>
</protein>
<dbReference type="UniPathway" id="UPA00002">
    <property type="reaction ID" value="UER00468"/>
</dbReference>
<keyword evidence="8" id="KW-1185">Reference proteome</keyword>
<feature type="active site" description="Schiff-base intermediate with acetaldehyde" evidence="6">
    <location>
        <position position="171"/>
    </location>
</feature>
<dbReference type="FunFam" id="3.20.20.70:FF:000044">
    <property type="entry name" value="Deoxyribose-phosphate aldolase"/>
    <property type="match status" value="1"/>
</dbReference>